<evidence type="ECO:0000313" key="2">
    <source>
        <dbReference type="WBParaSite" id="PS1159_v2.g4380.t1"/>
    </source>
</evidence>
<dbReference type="WBParaSite" id="PS1159_v2.g4380.t1">
    <property type="protein sequence ID" value="PS1159_v2.g4380.t1"/>
    <property type="gene ID" value="PS1159_v2.g4380"/>
</dbReference>
<dbReference type="Proteomes" id="UP000887580">
    <property type="component" value="Unplaced"/>
</dbReference>
<organism evidence="1 2">
    <name type="scientific">Panagrolaimus sp. PS1159</name>
    <dbReference type="NCBI Taxonomy" id="55785"/>
    <lineage>
        <taxon>Eukaryota</taxon>
        <taxon>Metazoa</taxon>
        <taxon>Ecdysozoa</taxon>
        <taxon>Nematoda</taxon>
        <taxon>Chromadorea</taxon>
        <taxon>Rhabditida</taxon>
        <taxon>Tylenchina</taxon>
        <taxon>Panagrolaimomorpha</taxon>
        <taxon>Panagrolaimoidea</taxon>
        <taxon>Panagrolaimidae</taxon>
        <taxon>Panagrolaimus</taxon>
    </lineage>
</organism>
<evidence type="ECO:0000313" key="1">
    <source>
        <dbReference type="Proteomes" id="UP000887580"/>
    </source>
</evidence>
<proteinExistence type="predicted"/>
<protein>
    <submittedName>
        <fullName evidence="2">Uncharacterized protein</fullName>
    </submittedName>
</protein>
<accession>A0AC35GF76</accession>
<name>A0AC35GF76_9BILA</name>
<sequence length="276" mass="32264">MNFNADTNNVPSTSTLTSSSILKYKPSKLIFTVPSHQQYPTDVYRYLKKNVAPKMVLKLMQEFQILTAAKNIKTIGLIETFIDNGKGNLISFEELLECLPFVWRINIRKYVPSIECLKAVEKFNLKELFHLKLSDVSMDFDFVRYMDFIRKQYSIGDHKCTIYTIFFEDNISPEYTKQLQSIVDKVVNKGIYRTEYGHVHINFPNIKQESTDAMARYCRMKQTDRCQKMDDASNHSLQIDKNGSRLKNTQKPKYSRSKYVIKSNSLWSKYTSDFAI</sequence>
<reference evidence="2" key="1">
    <citation type="submission" date="2022-11" db="UniProtKB">
        <authorList>
            <consortium name="WormBaseParasite"/>
        </authorList>
    </citation>
    <scope>IDENTIFICATION</scope>
</reference>